<dbReference type="GeneID" id="33570188"/>
<dbReference type="RefSeq" id="XP_021886590.1">
    <property type="nucleotide sequence ID" value="XM_022028345.1"/>
</dbReference>
<organism evidence="1 2">
    <name type="scientific">Lobosporangium transversale</name>
    <dbReference type="NCBI Taxonomy" id="64571"/>
    <lineage>
        <taxon>Eukaryota</taxon>
        <taxon>Fungi</taxon>
        <taxon>Fungi incertae sedis</taxon>
        <taxon>Mucoromycota</taxon>
        <taxon>Mortierellomycotina</taxon>
        <taxon>Mortierellomycetes</taxon>
        <taxon>Mortierellales</taxon>
        <taxon>Mortierellaceae</taxon>
        <taxon>Lobosporangium</taxon>
    </lineage>
</organism>
<dbReference type="OrthoDB" id="414243at2759"/>
<dbReference type="InParanoid" id="A0A1Y2H2Y5"/>
<dbReference type="Gene3D" id="1.20.1050.10">
    <property type="match status" value="1"/>
</dbReference>
<dbReference type="Gene3D" id="3.40.30.10">
    <property type="entry name" value="Glutaredoxin"/>
    <property type="match status" value="1"/>
</dbReference>
<dbReference type="AlphaFoldDB" id="A0A1Y2H2Y5"/>
<name>A0A1Y2H2Y5_9FUNG</name>
<reference evidence="1 2" key="1">
    <citation type="submission" date="2016-07" db="EMBL/GenBank/DDBJ databases">
        <title>Pervasive Adenine N6-methylation of Active Genes in Fungi.</title>
        <authorList>
            <consortium name="DOE Joint Genome Institute"/>
            <person name="Mondo S.J."/>
            <person name="Dannebaum R.O."/>
            <person name="Kuo R.C."/>
            <person name="Labutti K."/>
            <person name="Haridas S."/>
            <person name="Kuo A."/>
            <person name="Salamov A."/>
            <person name="Ahrendt S.R."/>
            <person name="Lipzen A."/>
            <person name="Sullivan W."/>
            <person name="Andreopoulos W.B."/>
            <person name="Clum A."/>
            <person name="Lindquist E."/>
            <person name="Daum C."/>
            <person name="Ramamoorthy G.K."/>
            <person name="Gryganskyi A."/>
            <person name="Culley D."/>
            <person name="Magnuson J.K."/>
            <person name="James T.Y."/>
            <person name="O'Malley M.A."/>
            <person name="Stajich J.E."/>
            <person name="Spatafora J.W."/>
            <person name="Visel A."/>
            <person name="Grigoriev I.V."/>
        </authorList>
    </citation>
    <scope>NUCLEOTIDE SEQUENCE [LARGE SCALE GENOMIC DNA]</scope>
    <source>
        <strain evidence="1 2">NRRL 3116</strain>
    </source>
</reference>
<evidence type="ECO:0008006" key="3">
    <source>
        <dbReference type="Google" id="ProtNLM"/>
    </source>
</evidence>
<accession>A0A1Y2H2Y5</accession>
<keyword evidence="2" id="KW-1185">Reference proteome</keyword>
<gene>
    <name evidence="1" type="ORF">BCR41DRAFT_391332</name>
</gene>
<proteinExistence type="predicted"/>
<evidence type="ECO:0000313" key="1">
    <source>
        <dbReference type="EMBL" id="ORZ28917.1"/>
    </source>
</evidence>
<comment type="caution">
    <text evidence="1">The sequence shown here is derived from an EMBL/GenBank/DDBJ whole genome shotgun (WGS) entry which is preliminary data.</text>
</comment>
<dbReference type="Proteomes" id="UP000193648">
    <property type="component" value="Unassembled WGS sequence"/>
</dbReference>
<evidence type="ECO:0000313" key="2">
    <source>
        <dbReference type="Proteomes" id="UP000193648"/>
    </source>
</evidence>
<sequence>MPVLNIIAPDGKENFIAESIVIDHYLAKKFGLLGDNEWEEFTIKSLYNNIHYLHIHLANVIDHFSHLPVAKGIMAQFQNSELLWRVKESVERGPNIAAWRATDEFKTFAQGSIDIYARSAPPIEEDATTKEA</sequence>
<protein>
    <recommendedName>
        <fullName evidence="3">GST N-terminal domain-containing protein</fullName>
    </recommendedName>
</protein>
<dbReference type="EMBL" id="MCFF01000001">
    <property type="protein sequence ID" value="ORZ28917.1"/>
    <property type="molecule type" value="Genomic_DNA"/>
</dbReference>